<feature type="compositionally biased region" description="Low complexity" evidence="3">
    <location>
        <begin position="560"/>
        <end position="573"/>
    </location>
</feature>
<dbReference type="PANTHER" id="PTHR45920">
    <property type="entry name" value="FORMIN HOMOLOGY 2 DOMAIN CONTAINING, ISOFORM I"/>
    <property type="match status" value="1"/>
</dbReference>
<feature type="compositionally biased region" description="Basic and acidic residues" evidence="3">
    <location>
        <begin position="510"/>
        <end position="526"/>
    </location>
</feature>
<dbReference type="Pfam" id="PF24959">
    <property type="entry name" value="FH3_FHOD1-3"/>
    <property type="match status" value="1"/>
</dbReference>
<evidence type="ECO:0000256" key="1">
    <source>
        <dbReference type="ARBA" id="ARBA00023203"/>
    </source>
</evidence>
<feature type="region of interest" description="Disordered" evidence="3">
    <location>
        <begin position="2773"/>
        <end position="2815"/>
    </location>
</feature>
<evidence type="ECO:0000313" key="7">
    <source>
        <dbReference type="Proteomes" id="UP000054653"/>
    </source>
</evidence>
<evidence type="ECO:0000256" key="2">
    <source>
        <dbReference type="SAM" id="Coils"/>
    </source>
</evidence>
<feature type="compositionally biased region" description="Basic and acidic residues" evidence="3">
    <location>
        <begin position="442"/>
        <end position="452"/>
    </location>
</feature>
<dbReference type="InterPro" id="IPR011989">
    <property type="entry name" value="ARM-like"/>
</dbReference>
<feature type="compositionally biased region" description="Basic residues" evidence="3">
    <location>
        <begin position="2773"/>
        <end position="2787"/>
    </location>
</feature>
<dbReference type="Pfam" id="PF18382">
    <property type="entry name" value="Formin_GBD_N"/>
    <property type="match status" value="1"/>
</dbReference>
<feature type="compositionally biased region" description="Acidic residues" evidence="3">
    <location>
        <begin position="535"/>
        <end position="544"/>
    </location>
</feature>
<dbReference type="GO" id="GO:0051015">
    <property type="term" value="F:actin filament binding"/>
    <property type="evidence" value="ECO:0007669"/>
    <property type="project" value="TreeGrafter"/>
</dbReference>
<reference evidence="6 7" key="1">
    <citation type="submission" date="2015-01" db="EMBL/GenBank/DDBJ databases">
        <title>Evolution of Trichinella species and genotypes.</title>
        <authorList>
            <person name="Korhonen P.K."/>
            <person name="Edoardo P."/>
            <person name="Giuseppe L.R."/>
            <person name="Gasser R.B."/>
        </authorList>
    </citation>
    <scope>NUCLEOTIDE SEQUENCE [LARGE SCALE GENOMIC DNA]</scope>
    <source>
        <strain evidence="6">ISS120</strain>
    </source>
</reference>
<feature type="compositionally biased region" description="Polar residues" evidence="3">
    <location>
        <begin position="2794"/>
        <end position="2815"/>
    </location>
</feature>
<keyword evidence="1" id="KW-0009">Actin-binding</keyword>
<dbReference type="EMBL" id="JYDI01000192">
    <property type="protein sequence ID" value="KRY48902.1"/>
    <property type="molecule type" value="Genomic_DNA"/>
</dbReference>
<proteinExistence type="predicted"/>
<feature type="compositionally biased region" description="Basic and acidic residues" evidence="3">
    <location>
        <begin position="284"/>
        <end position="296"/>
    </location>
</feature>
<feature type="compositionally biased region" description="Pro residues" evidence="3">
    <location>
        <begin position="2167"/>
        <end position="2178"/>
    </location>
</feature>
<feature type="compositionally biased region" description="Acidic residues" evidence="3">
    <location>
        <begin position="391"/>
        <end position="401"/>
    </location>
</feature>
<feature type="coiled-coil region" evidence="2">
    <location>
        <begin position="1130"/>
        <end position="1157"/>
    </location>
</feature>
<dbReference type="OrthoDB" id="9806920at2759"/>
<evidence type="ECO:0000259" key="5">
    <source>
        <dbReference type="PROSITE" id="PS51444"/>
    </source>
</evidence>
<dbReference type="InterPro" id="IPR014768">
    <property type="entry name" value="GBD/FH3_dom"/>
</dbReference>
<feature type="region of interest" description="Disordered" evidence="3">
    <location>
        <begin position="928"/>
        <end position="994"/>
    </location>
</feature>
<organism evidence="6 7">
    <name type="scientific">Trichinella britovi</name>
    <name type="common">Parasitic roundworm</name>
    <dbReference type="NCBI Taxonomy" id="45882"/>
    <lineage>
        <taxon>Eukaryota</taxon>
        <taxon>Metazoa</taxon>
        <taxon>Ecdysozoa</taxon>
        <taxon>Nematoda</taxon>
        <taxon>Enoplea</taxon>
        <taxon>Dorylaimia</taxon>
        <taxon>Trichinellida</taxon>
        <taxon>Trichinellidae</taxon>
        <taxon>Trichinella</taxon>
    </lineage>
</organism>
<feature type="compositionally biased region" description="Basic and acidic residues" evidence="3">
    <location>
        <begin position="1087"/>
        <end position="1097"/>
    </location>
</feature>
<dbReference type="SMART" id="SM00498">
    <property type="entry name" value="FH2"/>
    <property type="match status" value="1"/>
</dbReference>
<name>A0A0V1CI22_TRIBR</name>
<feature type="compositionally biased region" description="Basic and acidic residues" evidence="3">
    <location>
        <begin position="195"/>
        <end position="220"/>
    </location>
</feature>
<feature type="compositionally biased region" description="Pro residues" evidence="3">
    <location>
        <begin position="2340"/>
        <end position="2362"/>
    </location>
</feature>
<feature type="compositionally biased region" description="Polar residues" evidence="3">
    <location>
        <begin position="1048"/>
        <end position="1059"/>
    </location>
</feature>
<feature type="region of interest" description="Disordered" evidence="3">
    <location>
        <begin position="436"/>
        <end position="462"/>
    </location>
</feature>
<feature type="region of interest" description="Disordered" evidence="3">
    <location>
        <begin position="2312"/>
        <end position="2386"/>
    </location>
</feature>
<feature type="compositionally biased region" description="Low complexity" evidence="3">
    <location>
        <begin position="174"/>
        <end position="186"/>
    </location>
</feature>
<dbReference type="STRING" id="45882.A0A0V1CI22"/>
<feature type="compositionally biased region" description="Polar residues" evidence="3">
    <location>
        <begin position="1025"/>
        <end position="1035"/>
    </location>
</feature>
<dbReference type="PROSITE" id="PS51444">
    <property type="entry name" value="FH2"/>
    <property type="match status" value="1"/>
</dbReference>
<feature type="compositionally biased region" description="Low complexity" evidence="3">
    <location>
        <begin position="2136"/>
        <end position="2147"/>
    </location>
</feature>
<dbReference type="GO" id="GO:0030866">
    <property type="term" value="P:cortical actin cytoskeleton organization"/>
    <property type="evidence" value="ECO:0007669"/>
    <property type="project" value="TreeGrafter"/>
</dbReference>
<feature type="domain" description="GBD/FH3" evidence="4">
    <location>
        <begin position="1695"/>
        <end position="2145"/>
    </location>
</feature>
<feature type="compositionally biased region" description="Basic and acidic residues" evidence="3">
    <location>
        <begin position="955"/>
        <end position="966"/>
    </location>
</feature>
<feature type="compositionally biased region" description="Basic and acidic residues" evidence="3">
    <location>
        <begin position="597"/>
        <end position="607"/>
    </location>
</feature>
<feature type="region of interest" description="Disordered" evidence="3">
    <location>
        <begin position="510"/>
        <end position="655"/>
    </location>
</feature>
<protein>
    <submittedName>
        <fullName evidence="6">FH1/FH2 domain-containing protein 3</fullName>
    </submittedName>
</protein>
<feature type="compositionally biased region" description="Polar residues" evidence="3">
    <location>
        <begin position="1438"/>
        <end position="1452"/>
    </location>
</feature>
<dbReference type="InterPro" id="IPR015425">
    <property type="entry name" value="FH2_Formin"/>
</dbReference>
<feature type="region of interest" description="Disordered" evidence="3">
    <location>
        <begin position="1011"/>
        <end position="1035"/>
    </location>
</feature>
<feature type="compositionally biased region" description="Polar residues" evidence="3">
    <location>
        <begin position="1101"/>
        <end position="1115"/>
    </location>
</feature>
<dbReference type="Gene3D" id="1.25.10.10">
    <property type="entry name" value="Leucine-rich Repeat Variant"/>
    <property type="match status" value="3"/>
</dbReference>
<dbReference type="Gene3D" id="1.20.58.2220">
    <property type="entry name" value="Formin, FH2 domain"/>
    <property type="match status" value="1"/>
</dbReference>
<feature type="domain" description="FH2" evidence="5">
    <location>
        <begin position="2376"/>
        <end position="2788"/>
    </location>
</feature>
<dbReference type="Pfam" id="PF02181">
    <property type="entry name" value="FH2"/>
    <property type="match status" value="1"/>
</dbReference>
<comment type="caution">
    <text evidence="6">The sequence shown here is derived from an EMBL/GenBank/DDBJ whole genome shotgun (WGS) entry which is preliminary data.</text>
</comment>
<keyword evidence="7" id="KW-1185">Reference proteome</keyword>
<feature type="compositionally biased region" description="Low complexity" evidence="3">
    <location>
        <begin position="221"/>
        <end position="231"/>
    </location>
</feature>
<feature type="region of interest" description="Disordered" evidence="3">
    <location>
        <begin position="114"/>
        <end position="137"/>
    </location>
</feature>
<evidence type="ECO:0000256" key="3">
    <source>
        <dbReference type="SAM" id="MobiDB-lite"/>
    </source>
</evidence>
<dbReference type="PROSITE" id="PS51232">
    <property type="entry name" value="GBD_FH3"/>
    <property type="match status" value="1"/>
</dbReference>
<feature type="region of interest" description="Disordered" evidence="3">
    <location>
        <begin position="1048"/>
        <end position="1115"/>
    </location>
</feature>
<feature type="region of interest" description="Disordered" evidence="3">
    <location>
        <begin position="151"/>
        <end position="422"/>
    </location>
</feature>
<dbReference type="InterPro" id="IPR042201">
    <property type="entry name" value="FH2_Formin_sf"/>
</dbReference>
<dbReference type="Proteomes" id="UP000054653">
    <property type="component" value="Unassembled WGS sequence"/>
</dbReference>
<evidence type="ECO:0000259" key="4">
    <source>
        <dbReference type="PROSITE" id="PS51232"/>
    </source>
</evidence>
<evidence type="ECO:0000313" key="6">
    <source>
        <dbReference type="EMBL" id="KRY48902.1"/>
    </source>
</evidence>
<keyword evidence="2" id="KW-0175">Coiled coil</keyword>
<dbReference type="GO" id="GO:0005856">
    <property type="term" value="C:cytoskeleton"/>
    <property type="evidence" value="ECO:0007669"/>
    <property type="project" value="TreeGrafter"/>
</dbReference>
<sequence>MSSFFLQKFHLQDYNSLPRKFYGYNESPRYHYLSDHAVSKDYDSSRFLGDSLTTSVPPRRSSTGYSNLDPGFSSNYLHSSYGNLLASTPIASQKKYNYSFENIRDKYNEYSPRKSTYSLHSTSSNHRNYSPSHYGSRLTPTRTVWNTHHADLSPPVWSRQSPSAESVKTRLSSENETSSSQTTSSTRGNVAQDSTFKHTDNESSEKLHTDPSECRERNSVKETSSSSSCEDSSSEKKARLSSEEEEEEDYHFDQTIGTELISKDADDPSQASYNSAASQGSDLNKSEEANDADSVKYSESASYESGLSHGTPPWQQFCDYECTTESDEDKGGDHDESGKGDENVNQFYHLCVLEDEEESAEPAKNNTANISADDTYVAPPWEQFCDYGLSQEEDDEEDEDDEKRTSEKSKDDGTQNLSTYDPSVWNQFCDYSVSQAEEDEQLEKLEVEDSEKSSTSTIPPWQQFCDYNMSADEEVENTSASDASNAWRQFCDYDENTAVPKIDIQLAEDKEQVHQKQSGDDADHLKVAAVPTASESEDTTDDEMPTPVRRISQVQMLSLSPSNSSYAGFSSSDYDSDYETSLDSRDKKYPIFMLKQEQPEERGRVEPHLAQPAPVFSITLDYSECTDEDDAEEEAEGDEEEVSEYEDLSDREYSDDDMVMKSALTSSDYSDQFWTLQGEHPETTGLTTDDEDLAVSMRTSPISNDNHAELKQPSKTASPVPSTVEDESKLLMQYADKLHVNDNEALASFTYEQPPALHIASVGELQSDRALLTQTCQPRVGIAEKYDDGPERVSEMATVNCSKSEEPKISLTEIEQKLQYAKQIEERWPSHWADRYEWRRPSVCMAIRRVAKGVAEVARVAPKIQFHFADLKLNLRRASVCQHEIKFVFPELYKPKKPSLALARLSVVPKQPLNTAILAIQPIIRRSERRDSRIPPTTTADVAEQRSQASRKKSLMIERMSEKFKDGPPAPLLPSVSTAPVPKQAPKSEEPSFEQQLEELRRKMHLGASQFSEQAKSLSRGIGEGTSSRKLAAQSEVTRSLMSEATNLRQKATEQCEQLKQSKLDKNQSISSDKSRTARAVPSPRSEIAENEAKALESPKSVPTDTRKSTTTIRQPQKVASPFFHKEKQEVMANQELERSKEALNRKRQELKAAEAAKAAVGKAKEAEVLPLATTDGHAKSVEQAKQPTGVASVNVGKQRPTESTAQLEQSTIASKRTTAGCSPAPATAQPKQMVAVGKQKPVAQVAQVQKSSIKRGEMVDQGSASDVKIHSTPVKDEAAVIRQAKQPVYAQLVGIRGSDVKQQAQVVVPKLPLTKPFKWKRPKAKSHHRRNNRLISSLRDIDELLGLKNRIKTFDQFEVFLGNCAKDIRRREQNVPPTGAAMWSPRKIYIYADAVDADVVFYSRKDLQQLLELFSPSSKITFNYDFSEKAKPTSKWANHFSNVGRPQNRGTSKSKRKTVMQQQPLRRNCDDDDNDDDEDDRLTIRVQYLNDKDPFATAASCLEPALGRSFRFSLQTTLLEQLPSVLRLLNAPHKVEDAAMQIVSCQNATPVDYGNYLDLDMSLVEQPDELAVLKESISVNAIEQVNNGLVKIYRVPIRDFVSFSSPRPLVDYYNFHCSRPVVHISACRRFEHLNRKEKLASMLVQSGAQPKASPSKDSSSSSSSSYCQLFTPKIWSAASAWSDSANSGVCRAGLRRRSSFTVADAALINPSAAGLSGYSTAREQATTSSLLNSFIQQQNGNNIVVRTQLSCRVHTIIEKLLNSTGRDLRRILFSLKQIFQDDKDLVHEFVQNDGLACLIKVGAEADQNYQNYILRGHSRPGDALRRWNEWCHCSQRDYSMALLSSRFSIIICEIYFISSDNTESFCAQISTQHICTHQGRVIHSVKGKACLFAKAVLIARLPENAAFSNENKFLTFHLNNMQKRPAAQLFCSEFRLVVKTALKLLLVFVKYTESNSLLLLAAVYIVDRERGVPPWSHVMGILNDKDCGDTELLVYAMTLLNRSLNGVPDQDTYYDIVDALEEQGMEATVRHLQSLRSRELSEQCRMYEAMLDKEDSEEVATSNGGITTKRAGTRTGHNSGDRRSSGVREKVQPDQEVTCRVKKLASNLENAESAEPKTAGLSEKKKLSMDLLYKNNSNSINNNNNNVPEEIQPTNGERSESQKAPPSRPVLAPPPALPDLSSLDSAVEQPKQRIGAVHSLAVKYQQQQKPDVEPSPAGSKVEPTAANDDESSAQPGGGGGDTFANALSRARKGMEKKLAAREAIDTRKESEIQWEKALQNLNRPLIVNDLDFTELNDADDQDPLRLVRAQEMSAAGGGADSLSRPPPPPLFAQTLGSIPGPPPPPPPQAASTGGPPPPPPVAKQESGMGHRSSTASRADRVDSKTVKLHWKEAQCKPLPGVLDKDGGIFWQKVKPVAIDTEKLGNLFVTKTKELAPKKKDDKKLEIRVLDTKRSNAINIGLTKLPPPRAIKTAVLKFDSSIMNKECIEKVLSTMMPTAEEQEAIAGAQAANPDLPLGSAEQFLLMLSEIPQLHARLRLWLFMLDYANVEREVAEPLMDLKLAMEELDKSRTFKQVMATLLAVGNFLNGAEVRGFQIDYLAKVPEVKDTVHKHSLVYHLASIVLESFPDSTDLYSEMGAVARSAKVDFDEVKANLEKLEKDCKSSWDYLRVVAKHESHSLKEKISGFLTDCAQRILTLKIIHKRVINRYISTYFHLTYVELFFYVPFRFRKFLLYMGMPQPAIKDTKINTICKTISEFALEYRTCREKILQQKKRLQDKRERNKTRGKLITDAKSWTQRNNPTNSSSTAENANAQKNHEELSKVLKSTGNADASWNLSYPGSRTRQKITQPTAAEVRSTMGEAAESPDDEILDGLVKAATTTGDHPREYRRRARQFNRKSLRRTRTLKLVDDQINGTY</sequence>
<feature type="compositionally biased region" description="Acidic residues" evidence="3">
    <location>
        <begin position="624"/>
        <end position="655"/>
    </location>
</feature>
<feature type="compositionally biased region" description="Basic and acidic residues" evidence="3">
    <location>
        <begin position="329"/>
        <end position="342"/>
    </location>
</feature>
<accession>A0A0V1CI22</accession>
<feature type="compositionally biased region" description="Polar residues" evidence="3">
    <location>
        <begin position="269"/>
        <end position="283"/>
    </location>
</feature>
<feature type="region of interest" description="Disordered" evidence="3">
    <location>
        <begin position="1438"/>
        <end position="1479"/>
    </location>
</feature>
<dbReference type="SUPFAM" id="SSF101447">
    <property type="entry name" value="Formin homology 2 domain (FH2 domain)"/>
    <property type="match status" value="1"/>
</dbReference>
<dbReference type="GO" id="GO:0005737">
    <property type="term" value="C:cytoplasm"/>
    <property type="evidence" value="ECO:0007669"/>
    <property type="project" value="TreeGrafter"/>
</dbReference>
<feature type="region of interest" description="Disordered" evidence="3">
    <location>
        <begin position="2136"/>
        <end position="2191"/>
    </location>
</feature>
<feature type="compositionally biased region" description="Basic and acidic residues" evidence="3">
    <location>
        <begin position="233"/>
        <end position="242"/>
    </location>
</feature>
<feature type="compositionally biased region" description="Basic and acidic residues" evidence="3">
    <location>
        <begin position="402"/>
        <end position="413"/>
    </location>
</feature>
<feature type="region of interest" description="Disordered" evidence="3">
    <location>
        <begin position="2052"/>
        <end position="2100"/>
    </location>
</feature>
<dbReference type="InterPro" id="IPR056771">
    <property type="entry name" value="FH3_FHOD1-3-like"/>
</dbReference>
<gene>
    <name evidence="6" type="primary">FHOD3</name>
    <name evidence="6" type="ORF">T03_8859</name>
</gene>
<feature type="region of interest" description="Disordered" evidence="3">
    <location>
        <begin position="701"/>
        <end position="722"/>
    </location>
</feature>
<feature type="compositionally biased region" description="Low complexity" evidence="3">
    <location>
        <begin position="2179"/>
        <end position="2188"/>
    </location>
</feature>
<dbReference type="InterPro" id="IPR016024">
    <property type="entry name" value="ARM-type_fold"/>
</dbReference>
<dbReference type="InterPro" id="IPR041387">
    <property type="entry name" value="FHOD1_GBD_N"/>
</dbReference>
<feature type="compositionally biased region" description="Polar residues" evidence="3">
    <location>
        <begin position="937"/>
        <end position="948"/>
    </location>
</feature>
<feature type="compositionally biased region" description="Basic and acidic residues" evidence="3">
    <location>
        <begin position="2080"/>
        <end position="2100"/>
    </location>
</feature>
<dbReference type="PANTHER" id="PTHR45920:SF4">
    <property type="entry name" value="FORMIN HOMOLOGY 2 DOMAIN CONTAINING, ISOFORM I"/>
    <property type="match status" value="1"/>
</dbReference>
<feature type="region of interest" description="Disordered" evidence="3">
    <location>
        <begin position="2204"/>
        <end position="2246"/>
    </location>
</feature>
<dbReference type="SUPFAM" id="SSF48371">
    <property type="entry name" value="ARM repeat"/>
    <property type="match status" value="1"/>
</dbReference>